<evidence type="ECO:0000256" key="13">
    <source>
        <dbReference type="SAM" id="MobiDB-lite"/>
    </source>
</evidence>
<dbReference type="Proteomes" id="UP000735302">
    <property type="component" value="Unassembled WGS sequence"/>
</dbReference>
<dbReference type="GO" id="GO:0000981">
    <property type="term" value="F:DNA-binding transcription factor activity, RNA polymerase II-specific"/>
    <property type="evidence" value="ECO:0007669"/>
    <property type="project" value="InterPro"/>
</dbReference>
<feature type="region of interest" description="Disordered" evidence="13">
    <location>
        <begin position="532"/>
        <end position="557"/>
    </location>
</feature>
<feature type="compositionally biased region" description="Basic and acidic residues" evidence="13">
    <location>
        <begin position="105"/>
        <end position="133"/>
    </location>
</feature>
<keyword evidence="5" id="KW-0805">Transcription regulation</keyword>
<dbReference type="EMBL" id="BLXT01002667">
    <property type="protein sequence ID" value="GFN96316.1"/>
    <property type="molecule type" value="Genomic_DNA"/>
</dbReference>
<feature type="compositionally biased region" description="Low complexity" evidence="13">
    <location>
        <begin position="1"/>
        <end position="16"/>
    </location>
</feature>
<feature type="DNA-binding region" description="Homeobox" evidence="11">
    <location>
        <begin position="19"/>
        <end position="78"/>
    </location>
</feature>
<dbReference type="SMART" id="SM00389">
    <property type="entry name" value="HOX"/>
    <property type="match status" value="1"/>
</dbReference>
<evidence type="ECO:0000256" key="6">
    <source>
        <dbReference type="ARBA" id="ARBA00023125"/>
    </source>
</evidence>
<evidence type="ECO:0000256" key="7">
    <source>
        <dbReference type="ARBA" id="ARBA00023155"/>
    </source>
</evidence>
<keyword evidence="9 11" id="KW-0539">Nucleus</keyword>
<evidence type="ECO:0000256" key="10">
    <source>
        <dbReference type="ARBA" id="ARBA00038351"/>
    </source>
</evidence>
<keyword evidence="7 11" id="KW-0371">Homeobox</keyword>
<feature type="compositionally biased region" description="Polar residues" evidence="13">
    <location>
        <begin position="402"/>
        <end position="415"/>
    </location>
</feature>
<feature type="domain" description="Homeobox" evidence="14">
    <location>
        <begin position="17"/>
        <end position="77"/>
    </location>
</feature>
<evidence type="ECO:0000256" key="3">
    <source>
        <dbReference type="ARBA" id="ARBA00022782"/>
    </source>
</evidence>
<reference evidence="15 16" key="1">
    <citation type="journal article" date="2021" name="Elife">
        <title>Chloroplast acquisition without the gene transfer in kleptoplastic sea slugs, Plakobranchus ocellatus.</title>
        <authorList>
            <person name="Maeda T."/>
            <person name="Takahashi S."/>
            <person name="Yoshida T."/>
            <person name="Shimamura S."/>
            <person name="Takaki Y."/>
            <person name="Nagai Y."/>
            <person name="Toyoda A."/>
            <person name="Suzuki Y."/>
            <person name="Arimoto A."/>
            <person name="Ishii H."/>
            <person name="Satoh N."/>
            <person name="Nishiyama T."/>
            <person name="Hasebe M."/>
            <person name="Maruyama T."/>
            <person name="Minagawa J."/>
            <person name="Obokata J."/>
            <person name="Shigenobu S."/>
        </authorList>
    </citation>
    <scope>NUCLEOTIDE SEQUENCE [LARGE SCALE GENOMIC DNA]</scope>
</reference>
<dbReference type="InterPro" id="IPR009057">
    <property type="entry name" value="Homeodomain-like_sf"/>
</dbReference>
<evidence type="ECO:0000313" key="15">
    <source>
        <dbReference type="EMBL" id="GFN96316.1"/>
    </source>
</evidence>
<dbReference type="PANTHER" id="PTHR46799:SF1">
    <property type="entry name" value="HOMEOBOX PROTEIN UNC-4 HOMOLOG"/>
    <property type="match status" value="1"/>
</dbReference>
<evidence type="ECO:0000256" key="11">
    <source>
        <dbReference type="PROSITE-ProRule" id="PRU00108"/>
    </source>
</evidence>
<protein>
    <submittedName>
        <fullName evidence="15">Unc homeobox</fullName>
    </submittedName>
</protein>
<dbReference type="InterPro" id="IPR001356">
    <property type="entry name" value="HD"/>
</dbReference>
<dbReference type="PANTHER" id="PTHR46799">
    <property type="entry name" value="HOMEOBOX PROTEIN UNC-4 HOMOLOG"/>
    <property type="match status" value="1"/>
</dbReference>
<dbReference type="GO" id="GO:0005634">
    <property type="term" value="C:nucleus"/>
    <property type="evidence" value="ECO:0007669"/>
    <property type="project" value="UniProtKB-SubCell"/>
</dbReference>
<evidence type="ECO:0000256" key="9">
    <source>
        <dbReference type="ARBA" id="ARBA00023242"/>
    </source>
</evidence>
<keyword evidence="16" id="KW-1185">Reference proteome</keyword>
<comment type="caution">
    <text evidence="15">The sequence shown here is derived from an EMBL/GenBank/DDBJ whole genome shotgun (WGS) entry which is preliminary data.</text>
</comment>
<evidence type="ECO:0000313" key="16">
    <source>
        <dbReference type="Proteomes" id="UP000735302"/>
    </source>
</evidence>
<dbReference type="AlphaFoldDB" id="A0AAV3ZM80"/>
<feature type="compositionally biased region" description="Polar residues" evidence="13">
    <location>
        <begin position="447"/>
        <end position="460"/>
    </location>
</feature>
<keyword evidence="2" id="KW-0217">Developmental protein</keyword>
<comment type="similarity">
    <text evidence="10">Belongs to the paired homeobox family. Unc-4 subfamily.</text>
</comment>
<feature type="compositionally biased region" description="Polar residues" evidence="13">
    <location>
        <begin position="247"/>
        <end position="260"/>
    </location>
</feature>
<dbReference type="PROSITE" id="PS00027">
    <property type="entry name" value="HOMEOBOX_1"/>
    <property type="match status" value="1"/>
</dbReference>
<keyword evidence="8" id="KW-0804">Transcription</keyword>
<feature type="compositionally biased region" description="Polar residues" evidence="13">
    <location>
        <begin position="269"/>
        <end position="281"/>
    </location>
</feature>
<dbReference type="InterPro" id="IPR017970">
    <property type="entry name" value="Homeobox_CS"/>
</dbReference>
<dbReference type="Pfam" id="PF00046">
    <property type="entry name" value="Homeodomain"/>
    <property type="match status" value="1"/>
</dbReference>
<keyword evidence="3" id="KW-0221">Differentiation</keyword>
<evidence type="ECO:0000256" key="1">
    <source>
        <dbReference type="ARBA" id="ARBA00004123"/>
    </source>
</evidence>
<dbReference type="PROSITE" id="PS50071">
    <property type="entry name" value="HOMEOBOX_2"/>
    <property type="match status" value="1"/>
</dbReference>
<evidence type="ECO:0000256" key="2">
    <source>
        <dbReference type="ARBA" id="ARBA00022473"/>
    </source>
</evidence>
<dbReference type="GO" id="GO:1990837">
    <property type="term" value="F:sequence-specific double-stranded DNA binding"/>
    <property type="evidence" value="ECO:0007669"/>
    <property type="project" value="TreeGrafter"/>
</dbReference>
<feature type="region of interest" description="Disordered" evidence="13">
    <location>
        <begin position="1"/>
        <end position="26"/>
    </location>
</feature>
<sequence>MLSGGSDDSKDLGGSSSKRRRTRTNFTGWQLEELEKAFHDSHYPDVFMREALALKLDLVESRVQVWFQNRRAKWRKKENTKKGPGRPAHNSHPQTCSGEPMDEEEIRRRDLERQEKKRRKQEERLRRMEDKRKTSGGLHCSEDGATSDDVMRLMMDEEVRSASSKGLRLGMDNFLSPTSSMSGTEASCSSFSDHISALSEKGCGNVAEDRILFSSHHGKSALSPGGLGSSAILLSRTTVSHDKYFHNTGSPNHHLQSSLLPTPPRAHENPSNTNNAKSSPFSIDRLLETPKVPRGRRPNCKYPMVQACKSLGASLSIGLLPFFPITQPMGFLVPQIASGPDSPLSATFGKPFSKASLTEKEHKLGSALTELNRSPNNCLDFVHSNKNSTLSPVEHLERCDSPSISPTPSKDSANRCTGDEQAEPTIDPAVDSDDELDEEGQGHGENSLKSNTSWTMNGINTIPDKRQLDDKSRLTATEKAENDLKDNDVKYIALNLSICSDRNNNMDDVNDSDDKTENKLLASPRDVHLALQTNVKDDSDHENIDIDVEDEVSNNST</sequence>
<dbReference type="GO" id="GO:0030154">
    <property type="term" value="P:cell differentiation"/>
    <property type="evidence" value="ECO:0007669"/>
    <property type="project" value="UniProtKB-KW"/>
</dbReference>
<dbReference type="Gene3D" id="1.10.10.60">
    <property type="entry name" value="Homeodomain-like"/>
    <property type="match status" value="1"/>
</dbReference>
<feature type="compositionally biased region" description="Acidic residues" evidence="13">
    <location>
        <begin position="430"/>
        <end position="439"/>
    </location>
</feature>
<dbReference type="GO" id="GO:0007399">
    <property type="term" value="P:nervous system development"/>
    <property type="evidence" value="ECO:0007669"/>
    <property type="project" value="UniProtKB-KW"/>
</dbReference>
<evidence type="ECO:0000256" key="12">
    <source>
        <dbReference type="RuleBase" id="RU000682"/>
    </source>
</evidence>
<name>A0AAV3ZM80_9GAST</name>
<evidence type="ECO:0000256" key="8">
    <source>
        <dbReference type="ARBA" id="ARBA00023163"/>
    </source>
</evidence>
<comment type="subcellular location">
    <subcellularLocation>
        <location evidence="1 11 12">Nucleus</location>
    </subcellularLocation>
</comment>
<keyword evidence="4" id="KW-0524">Neurogenesis</keyword>
<evidence type="ECO:0000259" key="14">
    <source>
        <dbReference type="PROSITE" id="PS50071"/>
    </source>
</evidence>
<gene>
    <name evidence="15" type="ORF">PoB_002282200</name>
</gene>
<evidence type="ECO:0000256" key="4">
    <source>
        <dbReference type="ARBA" id="ARBA00022902"/>
    </source>
</evidence>
<dbReference type="SUPFAM" id="SSF46689">
    <property type="entry name" value="Homeodomain-like"/>
    <property type="match status" value="1"/>
</dbReference>
<evidence type="ECO:0000256" key="5">
    <source>
        <dbReference type="ARBA" id="ARBA00023015"/>
    </source>
</evidence>
<dbReference type="FunFam" id="1.10.10.60:FF:000057">
    <property type="entry name" value="Short stature homeobox 2"/>
    <property type="match status" value="1"/>
</dbReference>
<feature type="region of interest" description="Disordered" evidence="13">
    <location>
        <begin position="75"/>
        <end position="148"/>
    </location>
</feature>
<dbReference type="CDD" id="cd00086">
    <property type="entry name" value="homeodomain"/>
    <property type="match status" value="1"/>
</dbReference>
<feature type="compositionally biased region" description="Acidic residues" evidence="13">
    <location>
        <begin position="545"/>
        <end position="557"/>
    </location>
</feature>
<keyword evidence="6 11" id="KW-0238">DNA-binding</keyword>
<proteinExistence type="inferred from homology"/>
<accession>A0AAV3ZM80</accession>
<feature type="region of interest" description="Disordered" evidence="13">
    <location>
        <begin position="393"/>
        <end position="471"/>
    </location>
</feature>
<feature type="region of interest" description="Disordered" evidence="13">
    <location>
        <begin position="244"/>
        <end position="296"/>
    </location>
</feature>
<feature type="compositionally biased region" description="Basic and acidic residues" evidence="13">
    <location>
        <begin position="535"/>
        <end position="544"/>
    </location>
</feature>
<organism evidence="15 16">
    <name type="scientific">Plakobranchus ocellatus</name>
    <dbReference type="NCBI Taxonomy" id="259542"/>
    <lineage>
        <taxon>Eukaryota</taxon>
        <taxon>Metazoa</taxon>
        <taxon>Spiralia</taxon>
        <taxon>Lophotrochozoa</taxon>
        <taxon>Mollusca</taxon>
        <taxon>Gastropoda</taxon>
        <taxon>Heterobranchia</taxon>
        <taxon>Euthyneura</taxon>
        <taxon>Panpulmonata</taxon>
        <taxon>Sacoglossa</taxon>
        <taxon>Placobranchoidea</taxon>
        <taxon>Plakobranchidae</taxon>
        <taxon>Plakobranchus</taxon>
    </lineage>
</organism>